<keyword evidence="1" id="KW-1133">Transmembrane helix</keyword>
<keyword evidence="3" id="KW-1185">Reference proteome</keyword>
<feature type="transmembrane region" description="Helical" evidence="1">
    <location>
        <begin position="50"/>
        <end position="72"/>
    </location>
</feature>
<proteinExistence type="predicted"/>
<evidence type="ECO:0000313" key="3">
    <source>
        <dbReference type="Proteomes" id="UP000186817"/>
    </source>
</evidence>
<dbReference type="OrthoDB" id="430360at2759"/>
<comment type="caution">
    <text evidence="2">The sequence shown here is derived from an EMBL/GenBank/DDBJ whole genome shotgun (WGS) entry which is preliminary data.</text>
</comment>
<accession>A0A1Q9DWE4</accession>
<feature type="transmembrane region" description="Helical" evidence="1">
    <location>
        <begin position="147"/>
        <end position="170"/>
    </location>
</feature>
<name>A0A1Q9DWE4_SYMMI</name>
<evidence type="ECO:0000256" key="1">
    <source>
        <dbReference type="SAM" id="Phobius"/>
    </source>
</evidence>
<organism evidence="2 3">
    <name type="scientific">Symbiodinium microadriaticum</name>
    <name type="common">Dinoflagellate</name>
    <name type="synonym">Zooxanthella microadriatica</name>
    <dbReference type="NCBI Taxonomy" id="2951"/>
    <lineage>
        <taxon>Eukaryota</taxon>
        <taxon>Sar</taxon>
        <taxon>Alveolata</taxon>
        <taxon>Dinophyceae</taxon>
        <taxon>Suessiales</taxon>
        <taxon>Symbiodiniaceae</taxon>
        <taxon>Symbiodinium</taxon>
    </lineage>
</organism>
<protein>
    <submittedName>
        <fullName evidence="2">Uncharacterized protein</fullName>
    </submittedName>
</protein>
<feature type="transmembrane region" description="Helical" evidence="1">
    <location>
        <begin position="78"/>
        <end position="100"/>
    </location>
</feature>
<gene>
    <name evidence="2" type="ORF">AK812_SmicGene17955</name>
</gene>
<sequence>MTSTFATAESAQNIQSFETVAEPLVENDELHWNLYPGIPRLWTKLVCPTGIWRLYGTAVVLTAIAAFPTLLVGAKGSLLGILLFFLGLQWWLPFSWAVALPHLATAMLLQCELEHVASAIESASSASDVSAATRACQERKQRYHRLLIWHVLLDGSSMVLAIFADIVLAMSGSPEGPGRDDGHNTLYLVLWLNLFANHPQLTACFLCMQFLSLSRYHERVKLVVDAQRARLDNSEDDTLFRIISLRHEELQFPVMGQVVTRTWLRKLIVSTFLSTMLKFVIGWVPLHAERQAPHGAEVISACFFAYALKLDMPGSSHHTIRASDFQQKVVSFYGGGTSPAPLLEAYWLLALPTHFQEAVLKECPPMVVLSYFLAAETKFYTEPSVAQEFLATGAGIFHRLEERVAGLIRERGVLANRCCIRPYSTGACYYAEATKQAACGY</sequence>
<dbReference type="Proteomes" id="UP000186817">
    <property type="component" value="Unassembled WGS sequence"/>
</dbReference>
<dbReference type="EMBL" id="LSRX01000360">
    <property type="protein sequence ID" value="OLP99480.1"/>
    <property type="molecule type" value="Genomic_DNA"/>
</dbReference>
<dbReference type="AlphaFoldDB" id="A0A1Q9DWE4"/>
<reference evidence="2 3" key="1">
    <citation type="submission" date="2016-02" db="EMBL/GenBank/DDBJ databases">
        <title>Genome analysis of coral dinoflagellate symbionts highlights evolutionary adaptations to a symbiotic lifestyle.</title>
        <authorList>
            <person name="Aranda M."/>
            <person name="Li Y."/>
            <person name="Liew Y.J."/>
            <person name="Baumgarten S."/>
            <person name="Simakov O."/>
            <person name="Wilson M."/>
            <person name="Piel J."/>
            <person name="Ashoor H."/>
            <person name="Bougouffa S."/>
            <person name="Bajic V.B."/>
            <person name="Ryu T."/>
            <person name="Ravasi T."/>
            <person name="Bayer T."/>
            <person name="Micklem G."/>
            <person name="Kim H."/>
            <person name="Bhak J."/>
            <person name="Lajeunesse T.C."/>
            <person name="Voolstra C.R."/>
        </authorList>
    </citation>
    <scope>NUCLEOTIDE SEQUENCE [LARGE SCALE GENOMIC DNA]</scope>
    <source>
        <strain evidence="2 3">CCMP2467</strain>
    </source>
</reference>
<evidence type="ECO:0000313" key="2">
    <source>
        <dbReference type="EMBL" id="OLP99480.1"/>
    </source>
</evidence>
<keyword evidence="1" id="KW-0812">Transmembrane</keyword>
<keyword evidence="1" id="KW-0472">Membrane</keyword>